<accession>A0ABV3SYZ9</accession>
<protein>
    <recommendedName>
        <fullName evidence="3">Cholesterol esterase</fullName>
    </recommendedName>
</protein>
<evidence type="ECO:0000313" key="2">
    <source>
        <dbReference type="Proteomes" id="UP001556631"/>
    </source>
</evidence>
<gene>
    <name evidence="1" type="ORF">AB3X52_11120</name>
</gene>
<reference evidence="1 2" key="1">
    <citation type="submission" date="2024-07" db="EMBL/GenBank/DDBJ databases">
        <authorList>
            <person name="Lee S."/>
            <person name="Kang M."/>
        </authorList>
    </citation>
    <scope>NUCLEOTIDE SEQUENCE [LARGE SCALE GENOMIC DNA]</scope>
    <source>
        <strain evidence="1 2">DS6</strain>
    </source>
</reference>
<proteinExistence type="predicted"/>
<dbReference type="EMBL" id="JBFPJR010000017">
    <property type="protein sequence ID" value="MEX0428171.1"/>
    <property type="molecule type" value="Genomic_DNA"/>
</dbReference>
<name>A0ABV3SYZ9_9ACTN</name>
<comment type="caution">
    <text evidence="1">The sequence shown here is derived from an EMBL/GenBank/DDBJ whole genome shotgun (WGS) entry which is preliminary data.</text>
</comment>
<sequence length="207" mass="20875">MPTPPLRPGHVSLRRFLALVVPGALAALLLVPAIVLGWVSVTIAAARPIAISASHGTARSLVLGTSTDQAVTGTSLPGENARAAAVVNVTSTELDDLCLLPRFELPLLGRVIGLRLSTSDPVHLGRITLAASEGAAAGLDLPETVVGTASLGGSQVPGVGTGGFVVQSSGGEVDFDGLDMPTLGLVLNDGLRLDTLSLRAGVGDQHC</sequence>
<dbReference type="RefSeq" id="WP_367994139.1">
    <property type="nucleotide sequence ID" value="NZ_JBFPJR010000017.1"/>
</dbReference>
<evidence type="ECO:0000313" key="1">
    <source>
        <dbReference type="EMBL" id="MEX0428171.1"/>
    </source>
</evidence>
<evidence type="ECO:0008006" key="3">
    <source>
        <dbReference type="Google" id="ProtNLM"/>
    </source>
</evidence>
<keyword evidence="2" id="KW-1185">Reference proteome</keyword>
<dbReference type="Proteomes" id="UP001556631">
    <property type="component" value="Unassembled WGS sequence"/>
</dbReference>
<organism evidence="1 2">
    <name type="scientific">Nocardioides eburneus</name>
    <dbReference type="NCBI Taxonomy" id="3231482"/>
    <lineage>
        <taxon>Bacteria</taxon>
        <taxon>Bacillati</taxon>
        <taxon>Actinomycetota</taxon>
        <taxon>Actinomycetes</taxon>
        <taxon>Propionibacteriales</taxon>
        <taxon>Nocardioidaceae</taxon>
        <taxon>Nocardioides</taxon>
    </lineage>
</organism>